<keyword evidence="2" id="KW-0812">Transmembrane</keyword>
<protein>
    <submittedName>
        <fullName evidence="4">Uncharacterized protein</fullName>
    </submittedName>
</protein>
<keyword evidence="5" id="KW-1185">Reference proteome</keyword>
<dbReference type="EMBL" id="SWCO01000009">
    <property type="protein sequence ID" value="TKB02133.1"/>
    <property type="molecule type" value="Genomic_DNA"/>
</dbReference>
<reference evidence="4 5" key="1">
    <citation type="submission" date="2019-04" db="EMBL/GenBank/DDBJ databases">
        <title>Alteromonas portus sp. nov., an alginate lyase-excreting marine bacterium.</title>
        <authorList>
            <person name="Huang H."/>
            <person name="Mo K."/>
            <person name="Bao S."/>
        </authorList>
    </citation>
    <scope>NUCLEOTIDE SEQUENCE [LARGE SCALE GENOMIC DNA]</scope>
    <source>
        <strain evidence="4 5">HB161718</strain>
    </source>
</reference>
<keyword evidence="2" id="KW-1133">Transmembrane helix</keyword>
<evidence type="ECO:0000313" key="4">
    <source>
        <dbReference type="EMBL" id="TKB02133.1"/>
    </source>
</evidence>
<comment type="caution">
    <text evidence="4">The sequence shown here is derived from an EMBL/GenBank/DDBJ whole genome shotgun (WGS) entry which is preliminary data.</text>
</comment>
<name>A0A4U0ZFJ0_9ALTE</name>
<keyword evidence="3" id="KW-0732">Signal</keyword>
<evidence type="ECO:0000256" key="1">
    <source>
        <dbReference type="SAM" id="MobiDB-lite"/>
    </source>
</evidence>
<feature type="region of interest" description="Disordered" evidence="1">
    <location>
        <begin position="55"/>
        <end position="79"/>
    </location>
</feature>
<dbReference type="AlphaFoldDB" id="A0A4U0ZFJ0"/>
<feature type="signal peptide" evidence="3">
    <location>
        <begin position="1"/>
        <end position="20"/>
    </location>
</feature>
<accession>A0A4U0ZFJ0</accession>
<organism evidence="4 5">
    <name type="scientific">Alteromonas portus</name>
    <dbReference type="NCBI Taxonomy" id="2565549"/>
    <lineage>
        <taxon>Bacteria</taxon>
        <taxon>Pseudomonadati</taxon>
        <taxon>Pseudomonadota</taxon>
        <taxon>Gammaproteobacteria</taxon>
        <taxon>Alteromonadales</taxon>
        <taxon>Alteromonadaceae</taxon>
        <taxon>Alteromonas/Salinimonas group</taxon>
        <taxon>Alteromonas</taxon>
    </lineage>
</organism>
<evidence type="ECO:0000313" key="5">
    <source>
        <dbReference type="Proteomes" id="UP000305471"/>
    </source>
</evidence>
<evidence type="ECO:0000256" key="3">
    <source>
        <dbReference type="SAM" id="SignalP"/>
    </source>
</evidence>
<keyword evidence="2" id="KW-0472">Membrane</keyword>
<sequence length="119" mass="11226">MKKSIIALFAAATMVAGVNAQEGEGGAGAGGAGAVSGGLIATGVVAAGIIAGVANNNSADAPGNGGTTPTDPTCEGDDPLVDDVCVGTTNTVTVTTSGTGTVTKTITVPVTFTYAPTVQ</sequence>
<feature type="transmembrane region" description="Helical" evidence="2">
    <location>
        <begin position="30"/>
        <end position="54"/>
    </location>
</feature>
<gene>
    <name evidence="4" type="ORF">E5672_16700</name>
</gene>
<dbReference type="Proteomes" id="UP000305471">
    <property type="component" value="Unassembled WGS sequence"/>
</dbReference>
<proteinExistence type="predicted"/>
<dbReference type="RefSeq" id="WP_136783243.1">
    <property type="nucleotide sequence ID" value="NZ_JBMQEY010000008.1"/>
</dbReference>
<evidence type="ECO:0000256" key="2">
    <source>
        <dbReference type="SAM" id="Phobius"/>
    </source>
</evidence>
<feature type="chain" id="PRO_5020397275" evidence="3">
    <location>
        <begin position="21"/>
        <end position="119"/>
    </location>
</feature>